<dbReference type="Gene3D" id="3.20.20.140">
    <property type="entry name" value="Metal-dependent hydrolases"/>
    <property type="match status" value="1"/>
</dbReference>
<dbReference type="InterPro" id="IPR050287">
    <property type="entry name" value="MTA/SAH_deaminase"/>
</dbReference>
<dbReference type="GO" id="GO:0046872">
    <property type="term" value="F:metal ion binding"/>
    <property type="evidence" value="ECO:0007669"/>
    <property type="project" value="UniProtKB-KW"/>
</dbReference>
<dbReference type="Pfam" id="PF01979">
    <property type="entry name" value="Amidohydro_1"/>
    <property type="match status" value="1"/>
</dbReference>
<organism evidence="6 7">
    <name type="scientific">Arthrobacter gengyunqii</name>
    <dbReference type="NCBI Taxonomy" id="2886940"/>
    <lineage>
        <taxon>Bacteria</taxon>
        <taxon>Bacillati</taxon>
        <taxon>Actinomycetota</taxon>
        <taxon>Actinomycetes</taxon>
        <taxon>Micrococcales</taxon>
        <taxon>Micrococcaceae</taxon>
        <taxon>Arthrobacter</taxon>
    </lineage>
</organism>
<proteinExistence type="predicted"/>
<evidence type="ECO:0000256" key="1">
    <source>
        <dbReference type="ARBA" id="ARBA00022723"/>
    </source>
</evidence>
<comment type="caution">
    <text evidence="6">The sequence shown here is derived from an EMBL/GenBank/DDBJ whole genome shotgun (WGS) entry which is preliminary data.</text>
</comment>
<gene>
    <name evidence="6" type="ORF">LJ751_00175</name>
</gene>
<reference evidence="6" key="1">
    <citation type="submission" date="2021-10" db="EMBL/GenBank/DDBJ databases">
        <title>Novel species in genus Arthrobacter.</title>
        <authorList>
            <person name="Liu Y."/>
        </authorList>
    </citation>
    <scope>NUCLEOTIDE SEQUENCE</scope>
    <source>
        <strain evidence="6">Zg-Y809</strain>
    </source>
</reference>
<accession>A0A9X1LYL3</accession>
<dbReference type="Pfam" id="PF22039">
    <property type="entry name" value="HUTI_composite_bact"/>
    <property type="match status" value="1"/>
</dbReference>
<dbReference type="PANTHER" id="PTHR43794">
    <property type="entry name" value="AMINOHYDROLASE SSNA-RELATED"/>
    <property type="match status" value="1"/>
</dbReference>
<evidence type="ECO:0000313" key="7">
    <source>
        <dbReference type="Proteomes" id="UP001139264"/>
    </source>
</evidence>
<dbReference type="PANTHER" id="PTHR43794:SF11">
    <property type="entry name" value="AMIDOHYDROLASE-RELATED DOMAIN-CONTAINING PROTEIN"/>
    <property type="match status" value="1"/>
</dbReference>
<evidence type="ECO:0000259" key="5">
    <source>
        <dbReference type="Pfam" id="PF22039"/>
    </source>
</evidence>
<dbReference type="Gene3D" id="2.30.40.10">
    <property type="entry name" value="Urease, subunit C, domain 1"/>
    <property type="match status" value="1"/>
</dbReference>
<evidence type="ECO:0000256" key="2">
    <source>
        <dbReference type="ARBA" id="ARBA00022801"/>
    </source>
</evidence>
<dbReference type="SUPFAM" id="SSF51556">
    <property type="entry name" value="Metallo-dependent hydrolases"/>
    <property type="match status" value="1"/>
</dbReference>
<feature type="domain" description="Aminodeoxyfutalosine deaminase/Imidazolonepropionase-like composite" evidence="5">
    <location>
        <begin position="27"/>
        <end position="52"/>
    </location>
</feature>
<feature type="domain" description="Amidohydrolase-related" evidence="4">
    <location>
        <begin position="62"/>
        <end position="413"/>
    </location>
</feature>
<dbReference type="CDD" id="cd01298">
    <property type="entry name" value="ATZ_TRZ_like"/>
    <property type="match status" value="1"/>
</dbReference>
<dbReference type="GO" id="GO:0016810">
    <property type="term" value="F:hydrolase activity, acting on carbon-nitrogen (but not peptide) bonds"/>
    <property type="evidence" value="ECO:0007669"/>
    <property type="project" value="InterPro"/>
</dbReference>
<evidence type="ECO:0000313" key="6">
    <source>
        <dbReference type="EMBL" id="MCC3267781.1"/>
    </source>
</evidence>
<dbReference type="EMBL" id="JAJFZP010000001">
    <property type="protein sequence ID" value="MCC3267781.1"/>
    <property type="molecule type" value="Genomic_DNA"/>
</dbReference>
<dbReference type="InterPro" id="IPR006680">
    <property type="entry name" value="Amidohydro-rel"/>
</dbReference>
<dbReference type="InterPro" id="IPR011059">
    <property type="entry name" value="Metal-dep_hydrolase_composite"/>
</dbReference>
<dbReference type="RefSeq" id="WP_227906233.1">
    <property type="nucleotide sequence ID" value="NZ_CP095461.1"/>
</dbReference>
<dbReference type="InterPro" id="IPR032466">
    <property type="entry name" value="Metal_Hydrolase"/>
</dbReference>
<evidence type="ECO:0000259" key="4">
    <source>
        <dbReference type="Pfam" id="PF01979"/>
    </source>
</evidence>
<evidence type="ECO:0000256" key="3">
    <source>
        <dbReference type="ARBA" id="ARBA00022833"/>
    </source>
</evidence>
<sequence length="475" mass="51676">MGENVETLWSADFVVTMNADLEVLTDAAVLVSGQDILEVGPTAELKARHPGAKRVHLADRLLMPGLVNAHHHSGVLRGTAEHLPVWEWLRLHIDPMHRVLRPDEAEAAAWLCYAEGLLSGTTTVVDMWRFMDGAARAATTLGNRLVSVNYVGEHPDHNYFDTLDDNERMLERWTGAANGRIVPWVGLEHPFYADAAGQQRAIRLAGKYGTGLYTHCSESETELALFDQEYGLRPGFALEKLGFFDTPRTILAHAVWLDDAEITLLAKHRVGISHNPVSNMKLASGMAPVQEMLAAGLNVGLGTDGEKENNNLDMFEEMKTASLLGKLRSMDAAAMDSWTVLKMATLGGAAALGLEDRIGSLEKGKRADFIAVRTDIPRMVPLIGYGPYANIHHNLVHAVRGSDVDLVVVDGDVAVKSGTLVASDLPELIARARAVVPGLFHRRSEWLADNDDPTGLFSGVSQPPVYSPVTNGAPR</sequence>
<keyword evidence="3" id="KW-0862">Zinc</keyword>
<keyword evidence="1" id="KW-0479">Metal-binding</keyword>
<protein>
    <submittedName>
        <fullName evidence="6">Amidohydrolase</fullName>
    </submittedName>
</protein>
<dbReference type="SUPFAM" id="SSF51338">
    <property type="entry name" value="Composite domain of metallo-dependent hydrolases"/>
    <property type="match status" value="1"/>
</dbReference>
<dbReference type="InterPro" id="IPR054418">
    <property type="entry name" value="MQNX/HUTI_composite_N"/>
</dbReference>
<name>A0A9X1LYL3_9MICC</name>
<keyword evidence="2" id="KW-0378">Hydrolase</keyword>
<dbReference type="Proteomes" id="UP001139264">
    <property type="component" value="Unassembled WGS sequence"/>
</dbReference>
<dbReference type="AlphaFoldDB" id="A0A9X1LYL3"/>